<proteinExistence type="predicted"/>
<sequence>MSQHMLKAFNRVTAPGSVPASPSPIPIRSTTEDTELAPAEEGLAQGEWMVNTWLGAESQANREPEPVLSNCLGTMPNLLNHDDRLGDTPSTKKDHTLLARMLSMKRKLTDAQLDELIDFAKDKWVIPSDTQTEISKEIYAYFMSPKCPAYVVSAIQVMMNHIQRCHDRMHLDVEVFDSTPQYKELSQWTAKRMGERRSWILKKLRASLNNNLAQVQKELTIAAYPFEFEVAHWARLAFMRATLRVHLKDAGKVVTNDDGTKETVPKEYWTYLDECLKAAKSDHADQGQWVIFARNVLEYDLAEHGVGSQTPKTVNEPLQHRSAAQQETELAE</sequence>
<accession>A0A165EX11</accession>
<keyword evidence="3" id="KW-1185">Reference proteome</keyword>
<feature type="region of interest" description="Disordered" evidence="1">
    <location>
        <begin position="9"/>
        <end position="35"/>
    </location>
</feature>
<organism evidence="2 3">
    <name type="scientific">Calocera cornea HHB12733</name>
    <dbReference type="NCBI Taxonomy" id="1353952"/>
    <lineage>
        <taxon>Eukaryota</taxon>
        <taxon>Fungi</taxon>
        <taxon>Dikarya</taxon>
        <taxon>Basidiomycota</taxon>
        <taxon>Agaricomycotina</taxon>
        <taxon>Dacrymycetes</taxon>
        <taxon>Dacrymycetales</taxon>
        <taxon>Dacrymycetaceae</taxon>
        <taxon>Calocera</taxon>
    </lineage>
</organism>
<evidence type="ECO:0000313" key="3">
    <source>
        <dbReference type="Proteomes" id="UP000076842"/>
    </source>
</evidence>
<protein>
    <submittedName>
        <fullName evidence="2">Uncharacterized protein</fullName>
    </submittedName>
</protein>
<feature type="compositionally biased region" description="Polar residues" evidence="1">
    <location>
        <begin position="322"/>
        <end position="332"/>
    </location>
</feature>
<dbReference type="InParanoid" id="A0A165EX11"/>
<evidence type="ECO:0000256" key="1">
    <source>
        <dbReference type="SAM" id="MobiDB-lite"/>
    </source>
</evidence>
<gene>
    <name evidence="2" type="ORF">CALCODRAFT_509956</name>
</gene>
<dbReference type="AlphaFoldDB" id="A0A165EX11"/>
<evidence type="ECO:0000313" key="2">
    <source>
        <dbReference type="EMBL" id="KZT55700.1"/>
    </source>
</evidence>
<feature type="region of interest" description="Disordered" evidence="1">
    <location>
        <begin position="308"/>
        <end position="332"/>
    </location>
</feature>
<reference evidence="2 3" key="1">
    <citation type="journal article" date="2016" name="Mol. Biol. Evol.">
        <title>Comparative Genomics of Early-Diverging Mushroom-Forming Fungi Provides Insights into the Origins of Lignocellulose Decay Capabilities.</title>
        <authorList>
            <person name="Nagy L.G."/>
            <person name="Riley R."/>
            <person name="Tritt A."/>
            <person name="Adam C."/>
            <person name="Daum C."/>
            <person name="Floudas D."/>
            <person name="Sun H."/>
            <person name="Yadav J.S."/>
            <person name="Pangilinan J."/>
            <person name="Larsson K.H."/>
            <person name="Matsuura K."/>
            <person name="Barry K."/>
            <person name="Labutti K."/>
            <person name="Kuo R."/>
            <person name="Ohm R.A."/>
            <person name="Bhattacharya S.S."/>
            <person name="Shirouzu T."/>
            <person name="Yoshinaga Y."/>
            <person name="Martin F.M."/>
            <person name="Grigoriev I.V."/>
            <person name="Hibbett D.S."/>
        </authorList>
    </citation>
    <scope>NUCLEOTIDE SEQUENCE [LARGE SCALE GENOMIC DNA]</scope>
    <source>
        <strain evidence="2 3">HHB12733</strain>
    </source>
</reference>
<dbReference type="OrthoDB" id="3404535at2759"/>
<dbReference type="Proteomes" id="UP000076842">
    <property type="component" value="Unassembled WGS sequence"/>
</dbReference>
<dbReference type="EMBL" id="KV423990">
    <property type="protein sequence ID" value="KZT55700.1"/>
    <property type="molecule type" value="Genomic_DNA"/>
</dbReference>
<name>A0A165EX11_9BASI</name>